<dbReference type="CDD" id="cd03216">
    <property type="entry name" value="ABC_Carb_Monos_I"/>
    <property type="match status" value="1"/>
</dbReference>
<dbReference type="AlphaFoldDB" id="A0A6M4ITJ3"/>
<dbReference type="SUPFAM" id="SSF52540">
    <property type="entry name" value="P-loop containing nucleoside triphosphate hydrolases"/>
    <property type="match status" value="2"/>
</dbReference>
<organism evidence="6 7">
    <name type="scientific">Gemmatimonas groenlandica</name>
    <dbReference type="NCBI Taxonomy" id="2732249"/>
    <lineage>
        <taxon>Bacteria</taxon>
        <taxon>Pseudomonadati</taxon>
        <taxon>Gemmatimonadota</taxon>
        <taxon>Gemmatimonadia</taxon>
        <taxon>Gemmatimonadales</taxon>
        <taxon>Gemmatimonadaceae</taxon>
        <taxon>Gemmatimonas</taxon>
    </lineage>
</organism>
<keyword evidence="1" id="KW-0813">Transport</keyword>
<dbReference type="PROSITE" id="PS50893">
    <property type="entry name" value="ABC_TRANSPORTER_2"/>
    <property type="match status" value="2"/>
</dbReference>
<evidence type="ECO:0000256" key="3">
    <source>
        <dbReference type="ARBA" id="ARBA00022741"/>
    </source>
</evidence>
<dbReference type="PANTHER" id="PTHR43790:SF9">
    <property type="entry name" value="GALACTOFURANOSE TRANSPORTER ATP-BINDING PROTEIN YTFR"/>
    <property type="match status" value="1"/>
</dbReference>
<dbReference type="InterPro" id="IPR003593">
    <property type="entry name" value="AAA+_ATPase"/>
</dbReference>
<name>A0A6M4ITJ3_9BACT</name>
<feature type="domain" description="ABC transporter" evidence="5">
    <location>
        <begin position="279"/>
        <end position="505"/>
    </location>
</feature>
<keyword evidence="4 6" id="KW-0067">ATP-binding</keyword>
<dbReference type="SMART" id="SM00382">
    <property type="entry name" value="AAA"/>
    <property type="match status" value="1"/>
</dbReference>
<dbReference type="CDD" id="cd03215">
    <property type="entry name" value="ABC_Carb_Monos_II"/>
    <property type="match status" value="1"/>
</dbReference>
<evidence type="ECO:0000256" key="1">
    <source>
        <dbReference type="ARBA" id="ARBA00022448"/>
    </source>
</evidence>
<dbReference type="Proteomes" id="UP000500938">
    <property type="component" value="Chromosome"/>
</dbReference>
<evidence type="ECO:0000313" key="7">
    <source>
        <dbReference type="Proteomes" id="UP000500938"/>
    </source>
</evidence>
<proteinExistence type="predicted"/>
<dbReference type="GO" id="GO:0005524">
    <property type="term" value="F:ATP binding"/>
    <property type="evidence" value="ECO:0007669"/>
    <property type="project" value="UniProtKB-KW"/>
</dbReference>
<dbReference type="InterPro" id="IPR017871">
    <property type="entry name" value="ABC_transporter-like_CS"/>
</dbReference>
<evidence type="ECO:0000259" key="5">
    <source>
        <dbReference type="PROSITE" id="PS50893"/>
    </source>
</evidence>
<dbReference type="GO" id="GO:0016887">
    <property type="term" value="F:ATP hydrolysis activity"/>
    <property type="evidence" value="ECO:0007669"/>
    <property type="project" value="InterPro"/>
</dbReference>
<dbReference type="Gene3D" id="3.40.50.300">
    <property type="entry name" value="P-loop containing nucleotide triphosphate hydrolases"/>
    <property type="match status" value="2"/>
</dbReference>
<dbReference type="InterPro" id="IPR003439">
    <property type="entry name" value="ABC_transporter-like_ATP-bd"/>
</dbReference>
<evidence type="ECO:0000256" key="4">
    <source>
        <dbReference type="ARBA" id="ARBA00022840"/>
    </source>
</evidence>
<dbReference type="RefSeq" id="WP_171226270.1">
    <property type="nucleotide sequence ID" value="NZ_CP053085.1"/>
</dbReference>
<accession>A0A6M4ITJ3</accession>
<dbReference type="InterPro" id="IPR050107">
    <property type="entry name" value="ABC_carbohydrate_import_ATPase"/>
</dbReference>
<protein>
    <submittedName>
        <fullName evidence="6">ATP-binding cassette domain-containing protein</fullName>
    </submittedName>
</protein>
<dbReference type="EMBL" id="CP053085">
    <property type="protein sequence ID" value="QJR36837.1"/>
    <property type="molecule type" value="Genomic_DNA"/>
</dbReference>
<dbReference type="Pfam" id="PF00005">
    <property type="entry name" value="ABC_tran"/>
    <property type="match status" value="2"/>
</dbReference>
<sequence>MTTPPSGAVLLSLDGITHTFGRVRALDGASLQVRAGSVHALLGENGAGKTTLMRVVFGLLRAQQGVMQWRGAPMTMRSPSDALAHGIGMVHQHFTLVPTMTVAENVALGGHGGFDPKRAAARVREVAARAGLALDPDARVQDLPVGAQQRCEIVKALARDVTLLILDEPTAVLAPAEAAELLRWMRAYADAGNAVVLITHKLRDALAVADDITVLHRGRTVLSTPARDTDQARVANAMLGGATVRTASVLTGSEAPDAMSNRADTGAATENADAMPPVLALNAVAVRDANGVDRVRSATLQVRAGEIVGIGAVEGAGQHELLRVLAGRLSPTSGTRVIPKSVGFVPEDRHRDALLLDAPLFENTALQGAGARRGVIDWNGFRTRTTALLQRFDVRASGADAVTRTLSGGNQQKLVLGRELEAAREALVVENPSRGLDFVATDAVHQALRAARDAGMAVVVYSSDLDEVVQLADRVFAMHNGTLIESARNRDALGRTMLSGADGITVGAGTDANAGTHAGSNA</sequence>
<keyword evidence="2" id="KW-0677">Repeat</keyword>
<dbReference type="InterPro" id="IPR027417">
    <property type="entry name" value="P-loop_NTPase"/>
</dbReference>
<evidence type="ECO:0000313" key="6">
    <source>
        <dbReference type="EMBL" id="QJR36837.1"/>
    </source>
</evidence>
<gene>
    <name evidence="6" type="ORF">HKW67_15585</name>
</gene>
<keyword evidence="7" id="KW-1185">Reference proteome</keyword>
<feature type="domain" description="ABC transporter" evidence="5">
    <location>
        <begin position="11"/>
        <end position="242"/>
    </location>
</feature>
<dbReference type="PROSITE" id="PS00211">
    <property type="entry name" value="ABC_TRANSPORTER_1"/>
    <property type="match status" value="1"/>
</dbReference>
<evidence type="ECO:0000256" key="2">
    <source>
        <dbReference type="ARBA" id="ARBA00022737"/>
    </source>
</evidence>
<keyword evidence="3" id="KW-0547">Nucleotide-binding</keyword>
<dbReference type="PANTHER" id="PTHR43790">
    <property type="entry name" value="CARBOHYDRATE TRANSPORT ATP-BINDING PROTEIN MG119-RELATED"/>
    <property type="match status" value="1"/>
</dbReference>
<dbReference type="KEGG" id="ggr:HKW67_15585"/>
<reference evidence="6 7" key="1">
    <citation type="submission" date="2020-05" db="EMBL/GenBank/DDBJ databases">
        <title>Complete genome sequence of Gemmatimonas greenlandica TET16.</title>
        <authorList>
            <person name="Zeng Y."/>
        </authorList>
    </citation>
    <scope>NUCLEOTIDE SEQUENCE [LARGE SCALE GENOMIC DNA]</scope>
    <source>
        <strain evidence="6 7">TET16</strain>
    </source>
</reference>